<name>A0A2N5X7Y9_9GAMM</name>
<keyword evidence="3" id="KW-1185">Reference proteome</keyword>
<protein>
    <submittedName>
        <fullName evidence="2">Uncharacterized protein</fullName>
    </submittedName>
</protein>
<proteinExistence type="predicted"/>
<evidence type="ECO:0000313" key="3">
    <source>
        <dbReference type="Proteomes" id="UP000235005"/>
    </source>
</evidence>
<dbReference type="AlphaFoldDB" id="A0A2N5X7Y9"/>
<comment type="caution">
    <text evidence="2">The sequence shown here is derived from an EMBL/GenBank/DDBJ whole genome shotgun (WGS) entry which is preliminary data.</text>
</comment>
<reference evidence="2 3" key="1">
    <citation type="submission" date="2018-01" db="EMBL/GenBank/DDBJ databases">
        <title>The draft genome sequence of Halioglobus lutimaris HF004.</title>
        <authorList>
            <person name="Du Z.-J."/>
            <person name="Shi M.-J."/>
        </authorList>
    </citation>
    <scope>NUCLEOTIDE SEQUENCE [LARGE SCALE GENOMIC DNA]</scope>
    <source>
        <strain evidence="2 3">HF004</strain>
    </source>
</reference>
<dbReference type="Proteomes" id="UP000235005">
    <property type="component" value="Unassembled WGS sequence"/>
</dbReference>
<keyword evidence="1" id="KW-0175">Coiled coil</keyword>
<organism evidence="2 3">
    <name type="scientific">Pseudohalioglobus lutimaris</name>
    <dbReference type="NCBI Taxonomy" id="1737061"/>
    <lineage>
        <taxon>Bacteria</taxon>
        <taxon>Pseudomonadati</taxon>
        <taxon>Pseudomonadota</taxon>
        <taxon>Gammaproteobacteria</taxon>
        <taxon>Cellvibrionales</taxon>
        <taxon>Halieaceae</taxon>
        <taxon>Pseudohalioglobus</taxon>
    </lineage>
</organism>
<dbReference type="RefSeq" id="WP_075999456.1">
    <property type="nucleotide sequence ID" value="NZ_PKUS01000001.1"/>
</dbReference>
<dbReference type="OrthoDB" id="5741081at2"/>
<accession>A0A2N5X7Y9</accession>
<evidence type="ECO:0000256" key="1">
    <source>
        <dbReference type="SAM" id="Coils"/>
    </source>
</evidence>
<feature type="coiled-coil region" evidence="1">
    <location>
        <begin position="4"/>
        <end position="73"/>
    </location>
</feature>
<gene>
    <name evidence="2" type="ORF">C0039_00185</name>
</gene>
<dbReference type="EMBL" id="PKUS01000001">
    <property type="protein sequence ID" value="PLW70588.1"/>
    <property type="molecule type" value="Genomic_DNA"/>
</dbReference>
<sequence>MGLIDLLKQKVEKQMAAYDEQLEAAQAKARARKAQAEADVAGADLEEQFLTQVNDLKDKIAEGQAYLQELSEAGEDKADELKAKVARFFQ</sequence>
<evidence type="ECO:0000313" key="2">
    <source>
        <dbReference type="EMBL" id="PLW70588.1"/>
    </source>
</evidence>